<dbReference type="Proteomes" id="UP000612055">
    <property type="component" value="Unassembled WGS sequence"/>
</dbReference>
<evidence type="ECO:0000256" key="1">
    <source>
        <dbReference type="SAM" id="MobiDB-lite"/>
    </source>
</evidence>
<feature type="compositionally biased region" description="Gly residues" evidence="1">
    <location>
        <begin position="718"/>
        <end position="736"/>
    </location>
</feature>
<proteinExistence type="predicted"/>
<feature type="region of interest" description="Disordered" evidence="1">
    <location>
        <begin position="783"/>
        <end position="888"/>
    </location>
</feature>
<feature type="compositionally biased region" description="Low complexity" evidence="1">
    <location>
        <begin position="703"/>
        <end position="717"/>
    </location>
</feature>
<feature type="transmembrane region" description="Helical" evidence="2">
    <location>
        <begin position="1071"/>
        <end position="1098"/>
    </location>
</feature>
<feature type="region of interest" description="Disordered" evidence="1">
    <location>
        <begin position="928"/>
        <end position="984"/>
    </location>
</feature>
<feature type="compositionally biased region" description="Gly residues" evidence="1">
    <location>
        <begin position="928"/>
        <end position="947"/>
    </location>
</feature>
<evidence type="ECO:0000313" key="4">
    <source>
        <dbReference type="Proteomes" id="UP000612055"/>
    </source>
</evidence>
<feature type="compositionally biased region" description="Low complexity" evidence="1">
    <location>
        <begin position="1297"/>
        <end position="1315"/>
    </location>
</feature>
<feature type="compositionally biased region" description="Gly residues" evidence="1">
    <location>
        <begin position="955"/>
        <end position="969"/>
    </location>
</feature>
<feature type="compositionally biased region" description="Gly residues" evidence="1">
    <location>
        <begin position="865"/>
        <end position="885"/>
    </location>
</feature>
<feature type="region of interest" description="Disordered" evidence="1">
    <location>
        <begin position="703"/>
        <end position="741"/>
    </location>
</feature>
<reference evidence="3" key="1">
    <citation type="journal article" date="2020" name="bioRxiv">
        <title>Comparative genomics of Chlamydomonas.</title>
        <authorList>
            <person name="Craig R.J."/>
            <person name="Hasan A.R."/>
            <person name="Ness R.W."/>
            <person name="Keightley P.D."/>
        </authorList>
    </citation>
    <scope>NUCLEOTIDE SEQUENCE</scope>
    <source>
        <strain evidence="3">CCAP 11/70</strain>
    </source>
</reference>
<feature type="compositionally biased region" description="Low complexity" evidence="1">
    <location>
        <begin position="802"/>
        <end position="812"/>
    </location>
</feature>
<feature type="region of interest" description="Disordered" evidence="1">
    <location>
        <begin position="440"/>
        <end position="495"/>
    </location>
</feature>
<organism evidence="3 4">
    <name type="scientific">Edaphochlamys debaryana</name>
    <dbReference type="NCBI Taxonomy" id="47281"/>
    <lineage>
        <taxon>Eukaryota</taxon>
        <taxon>Viridiplantae</taxon>
        <taxon>Chlorophyta</taxon>
        <taxon>core chlorophytes</taxon>
        <taxon>Chlorophyceae</taxon>
        <taxon>CS clade</taxon>
        <taxon>Chlamydomonadales</taxon>
        <taxon>Chlamydomonadales incertae sedis</taxon>
        <taxon>Edaphochlamys</taxon>
    </lineage>
</organism>
<feature type="compositionally biased region" description="Polar residues" evidence="1">
    <location>
        <begin position="830"/>
        <end position="847"/>
    </location>
</feature>
<feature type="region of interest" description="Disordered" evidence="1">
    <location>
        <begin position="1183"/>
        <end position="1203"/>
    </location>
</feature>
<feature type="compositionally biased region" description="Basic and acidic residues" evidence="1">
    <location>
        <begin position="1262"/>
        <end position="1278"/>
    </location>
</feature>
<dbReference type="EMBL" id="JAEHOE010000103">
    <property type="protein sequence ID" value="KAG2486995.1"/>
    <property type="molecule type" value="Genomic_DNA"/>
</dbReference>
<evidence type="ECO:0000313" key="3">
    <source>
        <dbReference type="EMBL" id="KAG2486995.1"/>
    </source>
</evidence>
<comment type="caution">
    <text evidence="3">The sequence shown here is derived from an EMBL/GenBank/DDBJ whole genome shotgun (WGS) entry which is preliminary data.</text>
</comment>
<feature type="region of interest" description="Disordered" evidence="1">
    <location>
        <begin position="547"/>
        <end position="636"/>
    </location>
</feature>
<keyword evidence="4" id="KW-1185">Reference proteome</keyword>
<accession>A0A835XU84</accession>
<feature type="region of interest" description="Disordered" evidence="1">
    <location>
        <begin position="666"/>
        <end position="690"/>
    </location>
</feature>
<feature type="compositionally biased region" description="Low complexity" evidence="1">
    <location>
        <begin position="589"/>
        <end position="620"/>
    </location>
</feature>
<keyword evidence="2" id="KW-0472">Membrane</keyword>
<feature type="transmembrane region" description="Helical" evidence="2">
    <location>
        <begin position="1105"/>
        <end position="1128"/>
    </location>
</feature>
<feature type="compositionally biased region" description="Pro residues" evidence="1">
    <location>
        <begin position="621"/>
        <end position="630"/>
    </location>
</feature>
<keyword evidence="2" id="KW-0812">Transmembrane</keyword>
<gene>
    <name evidence="3" type="ORF">HYH03_014367</name>
</gene>
<feature type="compositionally biased region" description="Low complexity" evidence="1">
    <location>
        <begin position="561"/>
        <end position="580"/>
    </location>
</feature>
<sequence>MIVVETLVALVEHTLLCEPTLLGQAFSRVLLAVGGGPGTSRAAVADVVPETAAVGILRQFACVPSDVRPEAILEELCAWANPVTGGGGADERGGPALGFGMNRVVPLDVLVALLTVVGSGGLEERASCAFWTLDRDGAGYLVLEQLQRLTGLLTAVAAAGRLLLGLSPFPYPPPSVGPDSMRRRHTAVRVDGGSGHDGGGGSGGVSGSSFSGPGGVAAAAAMPAGGSLDAVSKALLESSLGRAFNEHCCAPDPSLGLPARLTADRLALVIQSTAAHITMAVVQYATAGGGAASMQGMAHERSSAPAVHPGHHVHAYGHGHVHQPSFGRHRGASISRDSGAQQAAAPLAGSVAGAPLSAGLALGSRAGSRDLPYLNQPSRLAVHDSFGAAGSTAGPGEASLFPGAGLSGAFSDGGRSLSGRPYGTSGPAVTGPYGTYQRQVSMERSSSANAPTFGTGLSAGGGGPTSPSHLRLPVAADGSAAPPAPPRHAVSAGGQALTSAGMTTSTVGRVSGAVSRLGAWAYSSASAGGAWLGFGRRPTQGAQQLAAGLGLPPLSPPPPLQHSASARAASAAGAGPGLSSTDSRDAQSAPAGAAAAAGMGAPGAAGEWSASAADSPSRSGRPPPPGPGPPSAKSLHSLIAPPYATHAGPTMLDRVSENPAYDIASTSAAANSGRGDGGGSSRDTLGTPSRPINLVGAAVFATPSSASSAKPGPAAAGTPGGGDGAAAAGGGGGDADAGGDVSMELSPLPAAGHAIAAGAVAAAGSARGVGLLNRWRRPSAAAVAKSSPGDAGGLASSPARHSTAGIASAASPSGGGGTPGSVVGPMARSSRPSSATLIDVAPNTSSPFRMAFGSSAHHPQSPPGTTGGGGAGGGRYEDGGGGGGSAMVALELSPMRGPGMEDSGAALGGPSARAPLFLGLGLGDTGGAGEGSVRGGNAGGGGGGGGTPTLTAGGAASGGGGTLPLGGAGVASPDGTGHHPSFAHAPHSLEEAVNRAEVAAKAEAAAAASRGAAAAAAAGGAGGAGGAPAAAAAAGGAGAGAGGAGAAGSGTVLPPLQRTIRSHVQQAGVRLFLHCGVCLLSIIALLTMDAALVAWVYLDRRERLSVSLVIVAATNAGLVLLVLVISIVRSCMADRTAALEAQAAAQRAAGGGGGGGGGGGIAEFVISNFVTPALRTMGVIRGPEDAARSDPNTPGGHSAGGGGWGSRLRLVWTTIGRVAGFDAMHGEHGGGGPLTAMSVVGGRSDSRIDDRLSRDAGGGADSYRRTNSDIEAGRDGHMHGGGAMQMHGAAAGGSVRGGRANMQPPGMGMSGHMGMESTVGGSGLYGMDQGLTSGGGGGGMMAPGYEQLSHGNSGGGGLDRSDSRGGLGGGTSGGLSAGGTGAGGGGGGSAARQRTRGVAMGLSTMPTSRRVEQAYPAM</sequence>
<keyword evidence="2" id="KW-1133">Transmembrane helix</keyword>
<evidence type="ECO:0000256" key="2">
    <source>
        <dbReference type="SAM" id="Phobius"/>
    </source>
</evidence>
<feature type="compositionally biased region" description="Low complexity" evidence="1">
    <location>
        <begin position="465"/>
        <end position="481"/>
    </location>
</feature>
<feature type="compositionally biased region" description="Gly residues" evidence="1">
    <location>
        <begin position="1365"/>
        <end position="1389"/>
    </location>
</feature>
<feature type="region of interest" description="Disordered" evidence="1">
    <location>
        <begin position="1227"/>
        <end position="1418"/>
    </location>
</feature>
<feature type="compositionally biased region" description="Gly residues" evidence="1">
    <location>
        <begin position="1332"/>
        <end position="1341"/>
    </location>
</feature>
<feature type="compositionally biased region" description="Basic and acidic residues" evidence="1">
    <location>
        <begin position="1244"/>
        <end position="1254"/>
    </location>
</feature>
<protein>
    <submittedName>
        <fullName evidence="3">Uncharacterized protein</fullName>
    </submittedName>
</protein>
<name>A0A835XU84_9CHLO</name>
<dbReference type="OrthoDB" id="551941at2759"/>
<feature type="compositionally biased region" description="Polar residues" evidence="1">
    <location>
        <begin position="440"/>
        <end position="450"/>
    </location>
</feature>